<name>A0A4Y1XLM6_9BACT</name>
<dbReference type="Pfam" id="PF01923">
    <property type="entry name" value="Cob_adeno_trans"/>
    <property type="match status" value="1"/>
</dbReference>
<keyword evidence="1" id="KW-0067">ATP-binding</keyword>
<evidence type="ECO:0000256" key="1">
    <source>
        <dbReference type="RuleBase" id="RU366026"/>
    </source>
</evidence>
<organism evidence="2 3">
    <name type="scientific">Alistipes communis</name>
    <dbReference type="NCBI Taxonomy" id="2585118"/>
    <lineage>
        <taxon>Bacteria</taxon>
        <taxon>Pseudomonadati</taxon>
        <taxon>Bacteroidota</taxon>
        <taxon>Bacteroidia</taxon>
        <taxon>Bacteroidales</taxon>
        <taxon>Rikenellaceae</taxon>
        <taxon>Alistipes</taxon>
    </lineage>
</organism>
<dbReference type="GO" id="GO:0009236">
    <property type="term" value="P:cobalamin biosynthetic process"/>
    <property type="evidence" value="ECO:0007669"/>
    <property type="project" value="UniProtKB-UniRule"/>
</dbReference>
<comment type="catalytic activity">
    <reaction evidence="1">
        <text>2 cob(II)alamin + reduced [electron-transfer flavoprotein] + 2 ATP = 2 adenosylcob(III)alamin + 2 triphosphate + oxidized [electron-transfer flavoprotein] + 3 H(+)</text>
        <dbReference type="Rhea" id="RHEA:28671"/>
        <dbReference type="Rhea" id="RHEA-COMP:10685"/>
        <dbReference type="Rhea" id="RHEA-COMP:10686"/>
        <dbReference type="ChEBI" id="CHEBI:15378"/>
        <dbReference type="ChEBI" id="CHEBI:16304"/>
        <dbReference type="ChEBI" id="CHEBI:18036"/>
        <dbReference type="ChEBI" id="CHEBI:18408"/>
        <dbReference type="ChEBI" id="CHEBI:30616"/>
        <dbReference type="ChEBI" id="CHEBI:57692"/>
        <dbReference type="ChEBI" id="CHEBI:58307"/>
        <dbReference type="EC" id="2.5.1.17"/>
    </reaction>
</comment>
<dbReference type="AlphaFoldDB" id="A0A4Y1XLM6"/>
<accession>A0A4Y1WWI4</accession>
<dbReference type="InterPro" id="IPR029499">
    <property type="entry name" value="PduO-typ"/>
</dbReference>
<dbReference type="GeneID" id="78342835"/>
<dbReference type="PANTHER" id="PTHR12213">
    <property type="entry name" value="CORRINOID ADENOSYLTRANSFERASE"/>
    <property type="match status" value="1"/>
</dbReference>
<accession>A0A4Y1XLM6</accession>
<keyword evidence="1" id="KW-0547">Nucleotide-binding</keyword>
<dbReference type="EMBL" id="AP019735">
    <property type="protein sequence ID" value="BBL04804.1"/>
    <property type="molecule type" value="Genomic_DNA"/>
</dbReference>
<comment type="pathway">
    <text evidence="1">Cofactor biosynthesis; adenosylcobalamin biosynthesis; adenosylcobalamin from cob(II)yrinate a,c-diamide: step 2/7.</text>
</comment>
<protein>
    <recommendedName>
        <fullName evidence="1">Corrinoid adenosyltransferase</fullName>
        <ecNumber evidence="1">2.5.1.17</ecNumber>
    </recommendedName>
    <alternativeName>
        <fullName evidence="1">Cob(II)alamin adenosyltransferase</fullName>
    </alternativeName>
    <alternativeName>
        <fullName evidence="1">Cob(II)yrinic acid a,c-diamide adenosyltransferase</fullName>
    </alternativeName>
    <alternativeName>
        <fullName evidence="1">Cobinamide/cobalamin adenosyltransferase</fullName>
    </alternativeName>
</protein>
<proteinExistence type="inferred from homology"/>
<keyword evidence="1" id="KW-0169">Cobalamin biosynthesis</keyword>
<dbReference type="NCBIfam" id="TIGR00636">
    <property type="entry name" value="PduO_Nterm"/>
    <property type="match status" value="1"/>
</dbReference>
<gene>
    <name evidence="2" type="ORF">A5CBH24_21170</name>
</gene>
<reference evidence="3" key="1">
    <citation type="submission" date="2019-06" db="EMBL/GenBank/DDBJ databases">
        <title>Alistipes onderdonkii subsp. vulgaris subsp. nov., Alistipes dispar sp. nov. and Alistipes communis sp. nov., isolated from human faeces, and creation of Alistipes onderdonkii subsp. onderdonkii subsp. nov.</title>
        <authorList>
            <person name="Sakamoto M."/>
            <person name="Ikeyama N."/>
            <person name="Ogata Y."/>
            <person name="Suda W."/>
            <person name="Iino T."/>
            <person name="Hattori M."/>
            <person name="Ohkuma M."/>
        </authorList>
    </citation>
    <scope>NUCLEOTIDE SEQUENCE [LARGE SCALE GENOMIC DNA]</scope>
    <source>
        <strain evidence="3">5CBH24</strain>
    </source>
</reference>
<sequence>MTKVYTKTGDKGTTSLVGGERVSKIDERVEAYGTVDELGSFTAYLSDHLRSDEGLAEYLGDLDRVASQLMSVAALLAVGHGGEGKLPDISPEAIGYLEERIDAMQSRVRPITKFTIPGGHPTVSLCHVCRTVCRRAERASLRAAALHPTISANTLAYLNRLSDYFYLLGRALTEYYKVEETLWRP</sequence>
<comment type="similarity">
    <text evidence="1">Belongs to the Cob(I)alamin adenosyltransferase family.</text>
</comment>
<dbReference type="UniPathway" id="UPA00148">
    <property type="reaction ID" value="UER00233"/>
</dbReference>
<dbReference type="Proteomes" id="UP000318946">
    <property type="component" value="Chromosome"/>
</dbReference>
<keyword evidence="1 2" id="KW-0808">Transferase</keyword>
<evidence type="ECO:0000313" key="3">
    <source>
        <dbReference type="Proteomes" id="UP000318946"/>
    </source>
</evidence>
<dbReference type="SUPFAM" id="SSF89028">
    <property type="entry name" value="Cobalamin adenosyltransferase-like"/>
    <property type="match status" value="1"/>
</dbReference>
<dbReference type="InterPro" id="IPR036451">
    <property type="entry name" value="CblAdoTrfase-like_sf"/>
</dbReference>
<keyword evidence="3" id="KW-1185">Reference proteome</keyword>
<dbReference type="OrthoDB" id="9778896at2"/>
<dbReference type="PANTHER" id="PTHR12213:SF0">
    <property type="entry name" value="CORRINOID ADENOSYLTRANSFERASE MMAB"/>
    <property type="match status" value="1"/>
</dbReference>
<comment type="catalytic activity">
    <reaction evidence="1">
        <text>2 cob(II)yrinate a,c diamide + reduced [electron-transfer flavoprotein] + 2 ATP = 2 adenosylcob(III)yrinate a,c-diamide + 2 triphosphate + oxidized [electron-transfer flavoprotein] + 3 H(+)</text>
        <dbReference type="Rhea" id="RHEA:11528"/>
        <dbReference type="Rhea" id="RHEA-COMP:10685"/>
        <dbReference type="Rhea" id="RHEA-COMP:10686"/>
        <dbReference type="ChEBI" id="CHEBI:15378"/>
        <dbReference type="ChEBI" id="CHEBI:18036"/>
        <dbReference type="ChEBI" id="CHEBI:30616"/>
        <dbReference type="ChEBI" id="CHEBI:57692"/>
        <dbReference type="ChEBI" id="CHEBI:58307"/>
        <dbReference type="ChEBI" id="CHEBI:58503"/>
        <dbReference type="ChEBI" id="CHEBI:58537"/>
        <dbReference type="EC" id="2.5.1.17"/>
    </reaction>
</comment>
<dbReference type="GO" id="GO:0008817">
    <property type="term" value="F:corrinoid adenosyltransferase activity"/>
    <property type="evidence" value="ECO:0007669"/>
    <property type="project" value="UniProtKB-UniRule"/>
</dbReference>
<dbReference type="GO" id="GO:0005524">
    <property type="term" value="F:ATP binding"/>
    <property type="evidence" value="ECO:0007669"/>
    <property type="project" value="UniProtKB-UniRule"/>
</dbReference>
<dbReference type="InterPro" id="IPR016030">
    <property type="entry name" value="CblAdoTrfase-like"/>
</dbReference>
<dbReference type="EC" id="2.5.1.17" evidence="1"/>
<dbReference type="Gene3D" id="1.20.1200.10">
    <property type="entry name" value="Cobalamin adenosyltransferase-like"/>
    <property type="match status" value="1"/>
</dbReference>
<dbReference type="KEGG" id="acou:A5CBH24_21170"/>
<dbReference type="RefSeq" id="WP_141413149.1">
    <property type="nucleotide sequence ID" value="NZ_AP019735.1"/>
</dbReference>
<evidence type="ECO:0000313" key="2">
    <source>
        <dbReference type="EMBL" id="BBL04804.1"/>
    </source>
</evidence>